<reference evidence="4" key="1">
    <citation type="journal article" date="2014" name="Genome Biol. Evol.">
        <title>Pangenome evidence for extensive interdomain horizontal transfer affecting lineage core and shell genes in uncultured planktonic thaumarchaeota and euryarchaeota.</title>
        <authorList>
            <person name="Deschamps P."/>
            <person name="Zivanovic Y."/>
            <person name="Moreira D."/>
            <person name="Rodriguez-Valera F."/>
            <person name="Lopez-Garcia P."/>
        </authorList>
    </citation>
    <scope>NUCLEOTIDE SEQUENCE</scope>
</reference>
<feature type="domain" description="CARDB" evidence="3">
    <location>
        <begin position="400"/>
        <end position="497"/>
    </location>
</feature>
<dbReference type="InterPro" id="IPR013783">
    <property type="entry name" value="Ig-like_fold"/>
</dbReference>
<proteinExistence type="predicted"/>
<dbReference type="Gene3D" id="2.60.40.10">
    <property type="entry name" value="Immunoglobulins"/>
    <property type="match status" value="5"/>
</dbReference>
<feature type="domain" description="CARDB" evidence="3">
    <location>
        <begin position="684"/>
        <end position="743"/>
    </location>
</feature>
<feature type="domain" description="CARDB" evidence="3">
    <location>
        <begin position="23"/>
        <end position="134"/>
    </location>
</feature>
<feature type="region of interest" description="Disordered" evidence="1">
    <location>
        <begin position="823"/>
        <end position="849"/>
    </location>
</feature>
<evidence type="ECO:0000256" key="1">
    <source>
        <dbReference type="SAM" id="MobiDB-lite"/>
    </source>
</evidence>
<keyword evidence="2" id="KW-0812">Transmembrane</keyword>
<feature type="transmembrane region" description="Helical" evidence="2">
    <location>
        <begin position="774"/>
        <end position="792"/>
    </location>
</feature>
<accession>A0A075FLP8</accession>
<keyword evidence="2" id="KW-1133">Transmembrane helix</keyword>
<evidence type="ECO:0000256" key="2">
    <source>
        <dbReference type="SAM" id="Phobius"/>
    </source>
</evidence>
<feature type="domain" description="CARDB" evidence="3">
    <location>
        <begin position="159"/>
        <end position="254"/>
    </location>
</feature>
<name>A0A075FLP8_9EURY</name>
<evidence type="ECO:0000313" key="4">
    <source>
        <dbReference type="EMBL" id="AIE92319.1"/>
    </source>
</evidence>
<keyword evidence="2" id="KW-0472">Membrane</keyword>
<dbReference type="InterPro" id="IPR011635">
    <property type="entry name" value="CARDB"/>
</dbReference>
<evidence type="ECO:0000259" key="3">
    <source>
        <dbReference type="Pfam" id="PF07705"/>
    </source>
</evidence>
<protein>
    <recommendedName>
        <fullName evidence="3">CARDB domain-containing protein</fullName>
    </recommendedName>
</protein>
<sequence length="849" mass="94684">MTFLTIVLLTSDEAQACEFGNCDLEPINFTFSPEFPIRGEGLEISFEVVNNGAEPANNVKIVVWNSTSECDVDDQCIPIYESTEAVIDQTKSALVEFTCNPDGPDGCGGVGDRVLTIAVDYEDEISETDEDNNRIVYEYTIYPEALANLKGLEGEFTLIITPANPAEGDNVDILAIFENAGRADCSDFYIEFRQILNGTTSIIEIVQMRVIVGQGQTAQFNITWFPDEIGDYTIEVFLDSEEQVEEFSEDDNIFDTQVTIRAHTPELTLDASWNLTVDPNDSWLDLPYQNHAVSLVVQVLNEDYVVEVNNVRIGFYDIPEEGSETLIGYSFIDNIANATRRGQAIIPGIAQSSITWDGSSGTDVLGNHTLVVRIDPLNEIEEWEENDNNFTFETEIFEAKPDMTVYEIVVEGQAVRGVPSNIIITTFNTGAMAVSNCIVELRVDGEIVDSWQLSLEEGEFYNITGEYTWNEQQPSVSGHMDAGKVIDELDESNNVKSLLINVATPDYDLTLVSVDSGDSVFKGDSVEMIVQIRNNRAGIPFFELAVYLDNSSSPEVQGYDFEGNPRYYVPQEDLLYEEVRFVTVFWKTTSVPGFHNLTIVAQITNSDFEDQNLTDNSINTTVFIKPKNYQLSVEMIQLPSQIYLNETLKITVSALNFGPEICCECPESVTDMENASIDCKGAEISIFIDGALLEIYRTEPLGRVNGEEIRVFYWQPTVPGTYYLEAIIDPDNIIDEYNELDNRAYGEVNVTVEEFVVVVPEEIAEDESFFDEPLIWAPLVVLGIAGLGMFVYSRLGEGDDYLEYYEESDNAQKIGGVSQQSGFRYDPATGQTINTETGEVIGSDKGEKD</sequence>
<dbReference type="Pfam" id="PF07705">
    <property type="entry name" value="CARDB"/>
    <property type="match status" value="4"/>
</dbReference>
<dbReference type="AlphaFoldDB" id="A0A075FLP8"/>
<dbReference type="EMBL" id="KF900362">
    <property type="protein sequence ID" value="AIE92319.1"/>
    <property type="molecule type" value="Genomic_DNA"/>
</dbReference>
<organism evidence="4">
    <name type="scientific">uncultured marine group II/III euryarchaeote AD1000_21_F10</name>
    <dbReference type="NCBI Taxonomy" id="1457736"/>
    <lineage>
        <taxon>Archaea</taxon>
        <taxon>Methanobacteriati</taxon>
        <taxon>Methanobacteriota</taxon>
        <taxon>environmental samples</taxon>
    </lineage>
</organism>